<feature type="non-terminal residue" evidence="1">
    <location>
        <position position="101"/>
    </location>
</feature>
<feature type="non-terminal residue" evidence="1">
    <location>
        <position position="1"/>
    </location>
</feature>
<protein>
    <submittedName>
        <fullName evidence="1">Uncharacterized protein</fullName>
    </submittedName>
</protein>
<gene>
    <name evidence="1" type="ORF">E2I00_017950</name>
</gene>
<organism evidence="1 2">
    <name type="scientific">Balaenoptera physalus</name>
    <name type="common">Fin whale</name>
    <name type="synonym">Balaena physalus</name>
    <dbReference type="NCBI Taxonomy" id="9770"/>
    <lineage>
        <taxon>Eukaryota</taxon>
        <taxon>Metazoa</taxon>
        <taxon>Chordata</taxon>
        <taxon>Craniata</taxon>
        <taxon>Vertebrata</taxon>
        <taxon>Euteleostomi</taxon>
        <taxon>Mammalia</taxon>
        <taxon>Eutheria</taxon>
        <taxon>Laurasiatheria</taxon>
        <taxon>Artiodactyla</taxon>
        <taxon>Whippomorpha</taxon>
        <taxon>Cetacea</taxon>
        <taxon>Mysticeti</taxon>
        <taxon>Balaenopteridae</taxon>
        <taxon>Balaenoptera</taxon>
    </lineage>
</organism>
<proteinExistence type="predicted"/>
<name>A0A643CIK4_BALPH</name>
<accession>A0A643CIK4</accession>
<dbReference type="EMBL" id="SGJD01001422">
    <property type="protein sequence ID" value="KAB0400009.1"/>
    <property type="molecule type" value="Genomic_DNA"/>
</dbReference>
<dbReference type="AlphaFoldDB" id="A0A643CIK4"/>
<keyword evidence="2" id="KW-1185">Reference proteome</keyword>
<comment type="caution">
    <text evidence="1">The sequence shown here is derived from an EMBL/GenBank/DDBJ whole genome shotgun (WGS) entry which is preliminary data.</text>
</comment>
<evidence type="ECO:0000313" key="2">
    <source>
        <dbReference type="Proteomes" id="UP000437017"/>
    </source>
</evidence>
<sequence length="101" mass="11151">SLQSLIIVLRISNFRQTTVNNISQSFLCKIADSHCSNTVFCCYPVMFEFTTRQQSGSGLKKGELDMSSFTQALPRRIRVSAAVLPVVHTLPEGLRSSADAK</sequence>
<reference evidence="1 2" key="1">
    <citation type="journal article" date="2019" name="PLoS ONE">
        <title>Genomic analyses reveal an absence of contemporary introgressive admixture between fin whales and blue whales, despite known hybrids.</title>
        <authorList>
            <person name="Westbury M.V."/>
            <person name="Petersen B."/>
            <person name="Lorenzen E.D."/>
        </authorList>
    </citation>
    <scope>NUCLEOTIDE SEQUENCE [LARGE SCALE GENOMIC DNA]</scope>
    <source>
        <strain evidence="1">FinWhale-01</strain>
    </source>
</reference>
<evidence type="ECO:0000313" key="1">
    <source>
        <dbReference type="EMBL" id="KAB0400009.1"/>
    </source>
</evidence>
<dbReference type="Proteomes" id="UP000437017">
    <property type="component" value="Unassembled WGS sequence"/>
</dbReference>